<evidence type="ECO:0000313" key="1">
    <source>
        <dbReference type="EMBL" id="GIZ40085.1"/>
    </source>
</evidence>
<dbReference type="Proteomes" id="UP000825890">
    <property type="component" value="Unassembled WGS sequence"/>
</dbReference>
<evidence type="ECO:0008006" key="3">
    <source>
        <dbReference type="Google" id="ProtNLM"/>
    </source>
</evidence>
<gene>
    <name evidence="1" type="ORF">CKM354_000343900</name>
</gene>
<sequence length="145" mass="16197">MSQYSTSVPADGTVKPEIRSFFENFYAISDTPDGHERYADQFTNDGVLIMASNKVQGRDSIIKMRHGMWEKVAKRSHKPAQLYAFGSGSDDIMLYGAVDYTLKDGRGTTVDWSARAHFSQVGGELKMDFYQVYLDTAAMANAKSM</sequence>
<dbReference type="InterPro" id="IPR032710">
    <property type="entry name" value="NTF2-like_dom_sf"/>
</dbReference>
<proteinExistence type="predicted"/>
<dbReference type="RefSeq" id="XP_044654572.1">
    <property type="nucleotide sequence ID" value="XM_044798637.1"/>
</dbReference>
<dbReference type="AlphaFoldDB" id="A0A9P3CGM7"/>
<organism evidence="1 2">
    <name type="scientific">Cercospora kikuchii</name>
    <dbReference type="NCBI Taxonomy" id="84275"/>
    <lineage>
        <taxon>Eukaryota</taxon>
        <taxon>Fungi</taxon>
        <taxon>Dikarya</taxon>
        <taxon>Ascomycota</taxon>
        <taxon>Pezizomycotina</taxon>
        <taxon>Dothideomycetes</taxon>
        <taxon>Dothideomycetidae</taxon>
        <taxon>Mycosphaerellales</taxon>
        <taxon>Mycosphaerellaceae</taxon>
        <taxon>Cercospora</taxon>
    </lineage>
</organism>
<dbReference type="EMBL" id="BOLY01000002">
    <property type="protein sequence ID" value="GIZ40085.1"/>
    <property type="molecule type" value="Genomic_DNA"/>
</dbReference>
<dbReference type="Gene3D" id="3.10.450.50">
    <property type="match status" value="1"/>
</dbReference>
<name>A0A9P3CGM7_9PEZI</name>
<comment type="caution">
    <text evidence="1">The sequence shown here is derived from an EMBL/GenBank/DDBJ whole genome shotgun (WGS) entry which is preliminary data.</text>
</comment>
<keyword evidence="2" id="KW-1185">Reference proteome</keyword>
<dbReference type="GeneID" id="68289014"/>
<protein>
    <recommendedName>
        <fullName evidence="3">SnoaL-like domain-containing protein</fullName>
    </recommendedName>
</protein>
<dbReference type="SUPFAM" id="SSF54427">
    <property type="entry name" value="NTF2-like"/>
    <property type="match status" value="1"/>
</dbReference>
<dbReference type="PANTHER" id="PTHR39401:SF1">
    <property type="entry name" value="SNOAL-LIKE DOMAIN-CONTAINING PROTEIN"/>
    <property type="match status" value="1"/>
</dbReference>
<accession>A0A9P3CGM7</accession>
<dbReference type="PANTHER" id="PTHR39401">
    <property type="entry name" value="SNOAL-LIKE DOMAIN-CONTAINING PROTEIN"/>
    <property type="match status" value="1"/>
</dbReference>
<evidence type="ECO:0000313" key="2">
    <source>
        <dbReference type="Proteomes" id="UP000825890"/>
    </source>
</evidence>
<dbReference type="OrthoDB" id="3468019at2759"/>
<reference evidence="1 2" key="1">
    <citation type="submission" date="2021-01" db="EMBL/GenBank/DDBJ databases">
        <title>Cercospora kikuchii MAFF 305040 whole genome shotgun sequence.</title>
        <authorList>
            <person name="Kashiwa T."/>
            <person name="Suzuki T."/>
        </authorList>
    </citation>
    <scope>NUCLEOTIDE SEQUENCE [LARGE SCALE GENOMIC DNA]</scope>
    <source>
        <strain evidence="1 2">MAFF 305040</strain>
    </source>
</reference>